<keyword evidence="7" id="KW-0479">Metal-binding</keyword>
<evidence type="ECO:0000259" key="9">
    <source>
        <dbReference type="PROSITE" id="PS50158"/>
    </source>
</evidence>
<feature type="domain" description="Reverse transcriptase" evidence="10">
    <location>
        <begin position="465"/>
        <end position="644"/>
    </location>
</feature>
<feature type="region of interest" description="Disordered" evidence="8">
    <location>
        <begin position="238"/>
        <end position="278"/>
    </location>
</feature>
<evidence type="ECO:0000259" key="11">
    <source>
        <dbReference type="PROSITE" id="PS50994"/>
    </source>
</evidence>
<dbReference type="InterPro" id="IPR001584">
    <property type="entry name" value="Integrase_cat-core"/>
</dbReference>
<dbReference type="InterPro" id="IPR012337">
    <property type="entry name" value="RNaseH-like_sf"/>
</dbReference>
<dbReference type="InterPro" id="IPR000477">
    <property type="entry name" value="RT_dom"/>
</dbReference>
<organism evidence="12 13">
    <name type="scientific">Tanacetum coccineum</name>
    <dbReference type="NCBI Taxonomy" id="301880"/>
    <lineage>
        <taxon>Eukaryota</taxon>
        <taxon>Viridiplantae</taxon>
        <taxon>Streptophyta</taxon>
        <taxon>Embryophyta</taxon>
        <taxon>Tracheophyta</taxon>
        <taxon>Spermatophyta</taxon>
        <taxon>Magnoliopsida</taxon>
        <taxon>eudicotyledons</taxon>
        <taxon>Gunneridae</taxon>
        <taxon>Pentapetalae</taxon>
        <taxon>asterids</taxon>
        <taxon>campanulids</taxon>
        <taxon>Asterales</taxon>
        <taxon>Asteraceae</taxon>
        <taxon>Asteroideae</taxon>
        <taxon>Anthemideae</taxon>
        <taxon>Anthemidinae</taxon>
        <taxon>Tanacetum</taxon>
    </lineage>
</organism>
<keyword evidence="1" id="KW-0808">Transferase</keyword>
<dbReference type="SUPFAM" id="SSF53098">
    <property type="entry name" value="Ribonuclease H-like"/>
    <property type="match status" value="1"/>
</dbReference>
<dbReference type="InterPro" id="IPR041373">
    <property type="entry name" value="RT_RNaseH"/>
</dbReference>
<proteinExistence type="predicted"/>
<evidence type="ECO:0000256" key="3">
    <source>
        <dbReference type="ARBA" id="ARBA00022722"/>
    </source>
</evidence>
<comment type="caution">
    <text evidence="12">The sequence shown here is derived from an EMBL/GenBank/DDBJ whole genome shotgun (WGS) entry which is preliminary data.</text>
</comment>
<dbReference type="Gene3D" id="3.30.70.270">
    <property type="match status" value="2"/>
</dbReference>
<keyword evidence="13" id="KW-1185">Reference proteome</keyword>
<dbReference type="EMBL" id="BQNB010012533">
    <property type="protein sequence ID" value="GJT04765.1"/>
    <property type="molecule type" value="Genomic_DNA"/>
</dbReference>
<evidence type="ECO:0000256" key="5">
    <source>
        <dbReference type="ARBA" id="ARBA00022801"/>
    </source>
</evidence>
<dbReference type="Pfam" id="PF00098">
    <property type="entry name" value="zf-CCHC"/>
    <property type="match status" value="2"/>
</dbReference>
<evidence type="ECO:0000256" key="4">
    <source>
        <dbReference type="ARBA" id="ARBA00022759"/>
    </source>
</evidence>
<keyword evidence="6 12" id="KW-0695">RNA-directed DNA polymerase</keyword>
<evidence type="ECO:0000256" key="1">
    <source>
        <dbReference type="ARBA" id="ARBA00022679"/>
    </source>
</evidence>
<dbReference type="Proteomes" id="UP001151760">
    <property type="component" value="Unassembled WGS sequence"/>
</dbReference>
<dbReference type="InterPro" id="IPR050951">
    <property type="entry name" value="Retrovirus_Pol_polyprotein"/>
</dbReference>
<dbReference type="PROSITE" id="PS50158">
    <property type="entry name" value="ZF_CCHC"/>
    <property type="match status" value="2"/>
</dbReference>
<feature type="compositionally biased region" description="Low complexity" evidence="8">
    <location>
        <begin position="248"/>
        <end position="261"/>
    </location>
</feature>
<dbReference type="SMART" id="SM00343">
    <property type="entry name" value="ZnF_C2HC"/>
    <property type="match status" value="2"/>
</dbReference>
<feature type="domain" description="CCHC-type" evidence="9">
    <location>
        <begin position="298"/>
        <end position="313"/>
    </location>
</feature>
<feature type="domain" description="Integrase catalytic" evidence="11">
    <location>
        <begin position="899"/>
        <end position="1008"/>
    </location>
</feature>
<dbReference type="PROSITE" id="PS50878">
    <property type="entry name" value="RT_POL"/>
    <property type="match status" value="1"/>
</dbReference>
<dbReference type="GO" id="GO:0003964">
    <property type="term" value="F:RNA-directed DNA polymerase activity"/>
    <property type="evidence" value="ECO:0007669"/>
    <property type="project" value="UniProtKB-KW"/>
</dbReference>
<dbReference type="InterPro" id="IPR001878">
    <property type="entry name" value="Znf_CCHC"/>
</dbReference>
<gene>
    <name evidence="12" type="ORF">Tco_0839227</name>
</gene>
<name>A0ABQ5AQ19_9ASTR</name>
<dbReference type="PANTHER" id="PTHR37984:SF5">
    <property type="entry name" value="PROTEIN NYNRIN-LIKE"/>
    <property type="match status" value="1"/>
</dbReference>
<evidence type="ECO:0000259" key="10">
    <source>
        <dbReference type="PROSITE" id="PS50878"/>
    </source>
</evidence>
<dbReference type="InterPro" id="IPR036875">
    <property type="entry name" value="Znf_CCHC_sf"/>
</dbReference>
<accession>A0ABQ5AQ19</accession>
<dbReference type="Gene3D" id="3.10.10.10">
    <property type="entry name" value="HIV Type 1 Reverse Transcriptase, subunit A, domain 1"/>
    <property type="match status" value="1"/>
</dbReference>
<dbReference type="Gene3D" id="3.30.420.10">
    <property type="entry name" value="Ribonuclease H-like superfamily/Ribonuclease H"/>
    <property type="match status" value="1"/>
</dbReference>
<dbReference type="PANTHER" id="PTHR37984">
    <property type="entry name" value="PROTEIN CBG26694"/>
    <property type="match status" value="1"/>
</dbReference>
<dbReference type="CDD" id="cd09274">
    <property type="entry name" value="RNase_HI_RT_Ty3"/>
    <property type="match status" value="1"/>
</dbReference>
<keyword evidence="7" id="KW-0863">Zinc-finger</keyword>
<sequence length="1053" mass="120816">MTCFETFKLLLELHLHTRVNINLPHVTQTRNGNDTILRDYGVSEDLKAFCSRVELTGISYFMKCKPLYFKGTEGVVELTQWFERMETVFRISNCSAENQIKFSTCTLLAGALTWWNTHVMTVTHDVAYSMTWVDLKKKMTDKYCPRNEMKKLEAELWNLKVIGTDVVKYNQRFQELALLCVRMFPEEADKIERYVGGLPDMIHGNIVASKPKTMQEAIEMATELMDKRVSTIAERQAENKRKLENTSRNNQNQQQQQNKRQNTGRAYTAGSGDKKSYGGSRPLCPKCNYHHDGPCAPKCYKCNKYGHIARDCRGTGNANNINNQKGTGSGQKPTCFECGAQGHFKKECPRLKNNKGNRGNQAGNDRAPAQGLRGWFGNAGADPDNGVGSYKEMKTSRRRSPILWTYPPFKLSEVFPEDLPGLPPTRQVGIPILIWYLVLAPVARAPYRLAPSEMKELSEQLKELSDKGFIRPSSSPWGAPVLFVKKKDGSFRMCIDYRELNKLTVKNRYPLPRIDDLFDQLQGSSVYSKIDLRSGYHQLRVREEDIPKTAFRTRYGHYEFQVMPFGLTNAPAVFMDLMNRVCKPYLDKFVIVFIDDILIYSKSKQEHEKHLKIILDLLKKEELYAKFSKCEFWIPKVQFLGHVIDSEGIHVDPAKIESIKDWASPKSPTEIRQFLGLAGYYRRFIEGFSKIAKPMTKLTQKKIKFEWGDKQEAAFQLLKQKLCSAPILALPEGSEDFIAYCDASKKGLGAVLMQREKVISYASRQLKIHEKNYTTHDLELGAVVFALKIWRHYLYGTKCTVFTDHKSLQHILDQKELNMRQRRWLELLSDYDCDIRYHPGKANVVADALSRKEREPPLRVRALVMTIKAIREQKLEPRGGADGNPCLNGRKKPDPLDKLARLYLKEVVTRHGIPVSIICDRDPRFASNFWRSLQSALGTNLDMSTAYHPQTDGQSERTIQTLEDMLRACCDQTRKGWVYHLPLVSFSYNNINHASIKAAPFEALYGRKCRSPVCWTEVGEAQILGPELIQETTEKIIQIKQRMQAARRTNRKR</sequence>
<dbReference type="Gene3D" id="4.10.60.10">
    <property type="entry name" value="Zinc finger, CCHC-type"/>
    <property type="match status" value="1"/>
</dbReference>
<dbReference type="SUPFAM" id="SSF57756">
    <property type="entry name" value="Retrovirus zinc finger-like domains"/>
    <property type="match status" value="1"/>
</dbReference>
<dbReference type="InterPro" id="IPR043502">
    <property type="entry name" value="DNA/RNA_pol_sf"/>
</dbReference>
<evidence type="ECO:0000256" key="6">
    <source>
        <dbReference type="ARBA" id="ARBA00022918"/>
    </source>
</evidence>
<reference evidence="12" key="1">
    <citation type="journal article" date="2022" name="Int. J. Mol. Sci.">
        <title>Draft Genome of Tanacetum Coccineum: Genomic Comparison of Closely Related Tanacetum-Family Plants.</title>
        <authorList>
            <person name="Yamashiro T."/>
            <person name="Shiraishi A."/>
            <person name="Nakayama K."/>
            <person name="Satake H."/>
        </authorList>
    </citation>
    <scope>NUCLEOTIDE SEQUENCE</scope>
</reference>
<evidence type="ECO:0000313" key="12">
    <source>
        <dbReference type="EMBL" id="GJT04765.1"/>
    </source>
</evidence>
<reference evidence="12" key="2">
    <citation type="submission" date="2022-01" db="EMBL/GenBank/DDBJ databases">
        <authorList>
            <person name="Yamashiro T."/>
            <person name="Shiraishi A."/>
            <person name="Satake H."/>
            <person name="Nakayama K."/>
        </authorList>
    </citation>
    <scope>NUCLEOTIDE SEQUENCE</scope>
</reference>
<dbReference type="SUPFAM" id="SSF56672">
    <property type="entry name" value="DNA/RNA polymerases"/>
    <property type="match status" value="1"/>
</dbReference>
<dbReference type="InterPro" id="IPR045358">
    <property type="entry name" value="Ty3_capsid"/>
</dbReference>
<evidence type="ECO:0000256" key="7">
    <source>
        <dbReference type="PROSITE-ProRule" id="PRU00047"/>
    </source>
</evidence>
<dbReference type="PROSITE" id="PS50994">
    <property type="entry name" value="INTEGRASE"/>
    <property type="match status" value="1"/>
</dbReference>
<evidence type="ECO:0000313" key="13">
    <source>
        <dbReference type="Proteomes" id="UP001151760"/>
    </source>
</evidence>
<evidence type="ECO:0000256" key="2">
    <source>
        <dbReference type="ARBA" id="ARBA00022695"/>
    </source>
</evidence>
<dbReference type="CDD" id="cd01647">
    <property type="entry name" value="RT_LTR"/>
    <property type="match status" value="1"/>
</dbReference>
<protein>
    <submittedName>
        <fullName evidence="12">Reverse transcriptase domain-containing protein</fullName>
    </submittedName>
</protein>
<dbReference type="InterPro" id="IPR036397">
    <property type="entry name" value="RNaseH_sf"/>
</dbReference>
<keyword evidence="3" id="KW-0540">Nuclease</keyword>
<dbReference type="Pfam" id="PF00078">
    <property type="entry name" value="RVT_1"/>
    <property type="match status" value="1"/>
</dbReference>
<feature type="domain" description="CCHC-type" evidence="9">
    <location>
        <begin position="335"/>
        <end position="350"/>
    </location>
</feature>
<evidence type="ECO:0000256" key="8">
    <source>
        <dbReference type="SAM" id="MobiDB-lite"/>
    </source>
</evidence>
<dbReference type="Gene3D" id="3.10.20.370">
    <property type="match status" value="1"/>
</dbReference>
<dbReference type="InterPro" id="IPR043128">
    <property type="entry name" value="Rev_trsase/Diguanyl_cyclase"/>
</dbReference>
<keyword evidence="4" id="KW-0255">Endonuclease</keyword>
<dbReference type="Pfam" id="PF17917">
    <property type="entry name" value="RT_RNaseH"/>
    <property type="match status" value="1"/>
</dbReference>
<keyword evidence="7" id="KW-0862">Zinc</keyword>
<dbReference type="Pfam" id="PF19259">
    <property type="entry name" value="Ty3_capsid"/>
    <property type="match status" value="1"/>
</dbReference>
<keyword evidence="5" id="KW-0378">Hydrolase</keyword>
<keyword evidence="2" id="KW-0548">Nucleotidyltransferase</keyword>